<dbReference type="AlphaFoldDB" id="A0AAV9X1L7"/>
<name>A0AAV9X1L7_9PEZI</name>
<dbReference type="InterPro" id="IPR036047">
    <property type="entry name" value="F-box-like_dom_sf"/>
</dbReference>
<protein>
    <recommendedName>
        <fullName evidence="3">F-box domain-containing protein</fullName>
    </recommendedName>
</protein>
<reference evidence="1 2" key="1">
    <citation type="submission" date="2019-10" db="EMBL/GenBank/DDBJ databases">
        <authorList>
            <person name="Palmer J.M."/>
        </authorList>
    </citation>
    <scope>NUCLEOTIDE SEQUENCE [LARGE SCALE GENOMIC DNA]</scope>
    <source>
        <strain evidence="1 2">TWF694</strain>
    </source>
</reference>
<comment type="caution">
    <text evidence="1">The sequence shown here is derived from an EMBL/GenBank/DDBJ whole genome shotgun (WGS) entry which is preliminary data.</text>
</comment>
<dbReference type="SUPFAM" id="SSF81383">
    <property type="entry name" value="F-box domain"/>
    <property type="match status" value="1"/>
</dbReference>
<dbReference type="EMBL" id="JAVHJO010000012">
    <property type="protein sequence ID" value="KAK6531872.1"/>
    <property type="molecule type" value="Genomic_DNA"/>
</dbReference>
<gene>
    <name evidence="1" type="ORF">TWF694_003037</name>
</gene>
<organism evidence="1 2">
    <name type="scientific">Orbilia ellipsospora</name>
    <dbReference type="NCBI Taxonomy" id="2528407"/>
    <lineage>
        <taxon>Eukaryota</taxon>
        <taxon>Fungi</taxon>
        <taxon>Dikarya</taxon>
        <taxon>Ascomycota</taxon>
        <taxon>Pezizomycotina</taxon>
        <taxon>Orbiliomycetes</taxon>
        <taxon>Orbiliales</taxon>
        <taxon>Orbiliaceae</taxon>
        <taxon>Orbilia</taxon>
    </lineage>
</organism>
<keyword evidence="2" id="KW-1185">Reference proteome</keyword>
<evidence type="ECO:0000313" key="2">
    <source>
        <dbReference type="Proteomes" id="UP001365542"/>
    </source>
</evidence>
<dbReference type="SUPFAM" id="SSF52047">
    <property type="entry name" value="RNI-like"/>
    <property type="match status" value="1"/>
</dbReference>
<sequence>MVLSSAQPIGRLPLELLHEICSRLDNKSLKSFRLACADPTVSAATASSLFRTVSIGLGTLDWSMARRKAQPLDIPDLKHTSCVKELVVDTRYPFYVSEELCLKRYQEFNDRTNQSTFLSEKYTELIPEWEQNCFLELLQGLFETLGAVCRVHWRTSDRSQVAFQKGLFMILSQYCHDRNCDLDVSLTLEPTAHHSRAFLYDLSNVRNLEIRSECVSQCLQSSGLSFEDMTGIANIIEQSKDLRSFTLSTIMHAFFHVQPATIDPISVILSKGCGPEKIRGNLNWEVYDKLGSIRLKNLKHLKFNAPRGWNTWWGAHKVHVVLNQLASSHAPTRLENFATNMLDSTIQNFLQSPQLSLTDLRLNLDYCDTPEAGEIFWKKVLPICAKTLRRLKVKKTGDHDFAWTWLHEPNNNAKLALRQCHKLEVLSIAFCKPTVSYIMNMISDLVCHCPSLRLIRMNFEQRTMIANMDQTMTKLTLWNTFAEEFKGRNLTVRYKRSQMPKRWHKKRYQFREHVEEGFEPPMWFDFVIQSWKLSQIYPGIFGFKRQHDQYITDRDRFVEY</sequence>
<evidence type="ECO:0000313" key="1">
    <source>
        <dbReference type="EMBL" id="KAK6531872.1"/>
    </source>
</evidence>
<evidence type="ECO:0008006" key="3">
    <source>
        <dbReference type="Google" id="ProtNLM"/>
    </source>
</evidence>
<proteinExistence type="predicted"/>
<dbReference type="Proteomes" id="UP001365542">
    <property type="component" value="Unassembled WGS sequence"/>
</dbReference>
<accession>A0AAV9X1L7</accession>